<protein>
    <submittedName>
        <fullName evidence="2">Transcriptional regulator</fullName>
    </submittedName>
</protein>
<dbReference type="AlphaFoldDB" id="A8LJD1"/>
<dbReference type="HOGENOM" id="CLU_2408557_0_0_5"/>
<keyword evidence="3" id="KW-1185">Reference proteome</keyword>
<evidence type="ECO:0000256" key="1">
    <source>
        <dbReference type="PROSITE-ProRule" id="PRU00510"/>
    </source>
</evidence>
<dbReference type="PANTHER" id="PTHR33823">
    <property type="entry name" value="RNA POLYMERASE-BINDING TRANSCRIPTION FACTOR DKSA-RELATED"/>
    <property type="match status" value="1"/>
</dbReference>
<dbReference type="STRING" id="398580.Dshi_1411"/>
<proteinExistence type="predicted"/>
<gene>
    <name evidence="2" type="ordered locus">Dshi_1411</name>
</gene>
<accession>A8LJD1</accession>
<feature type="zinc finger region" description="dksA C4-type" evidence="1">
    <location>
        <begin position="64"/>
        <end position="88"/>
    </location>
</feature>
<organism evidence="2 3">
    <name type="scientific">Dinoroseobacter shibae (strain DSM 16493 / NCIMB 14021 / DFL 12)</name>
    <dbReference type="NCBI Taxonomy" id="398580"/>
    <lineage>
        <taxon>Bacteria</taxon>
        <taxon>Pseudomonadati</taxon>
        <taxon>Pseudomonadota</taxon>
        <taxon>Alphaproteobacteria</taxon>
        <taxon>Rhodobacterales</taxon>
        <taxon>Roseobacteraceae</taxon>
        <taxon>Dinoroseobacter</taxon>
    </lineage>
</organism>
<dbReference type="Gene3D" id="1.20.120.910">
    <property type="entry name" value="DksA, coiled-coil domain"/>
    <property type="match status" value="1"/>
</dbReference>
<dbReference type="KEGG" id="dsh:Dshi_1411"/>
<reference evidence="3" key="1">
    <citation type="journal article" date="2010" name="ISME J.">
        <title>The complete genome sequence of the algal symbiont Dinoroseobacter shibae: a hitchhiker's guide to life in the sea.</title>
        <authorList>
            <person name="Wagner-Dobler I."/>
            <person name="Ballhausen B."/>
            <person name="Berger M."/>
            <person name="Brinkhoff T."/>
            <person name="Buchholz I."/>
            <person name="Bunk B."/>
            <person name="Cypionka H."/>
            <person name="Daniel R."/>
            <person name="Drepper T."/>
            <person name="Gerdts G."/>
            <person name="Hahnke S."/>
            <person name="Han C."/>
            <person name="Jahn D."/>
            <person name="Kalhoefer D."/>
            <person name="Kiss H."/>
            <person name="Klenk H.P."/>
            <person name="Kyrpides N."/>
            <person name="Liebl W."/>
            <person name="Liesegang H."/>
            <person name="Meincke L."/>
            <person name="Pati A."/>
            <person name="Petersen J."/>
            <person name="Piekarski T."/>
            <person name="Pommerenke C."/>
            <person name="Pradella S."/>
            <person name="Pukall R."/>
            <person name="Rabus R."/>
            <person name="Stackebrandt E."/>
            <person name="Thole S."/>
            <person name="Thompson L."/>
            <person name="Tielen P."/>
            <person name="Tomasch J."/>
            <person name="von Jan M."/>
            <person name="Wanphrut N."/>
            <person name="Wichels A."/>
            <person name="Zech H."/>
            <person name="Simon M."/>
        </authorList>
    </citation>
    <scope>NUCLEOTIDE SEQUENCE [LARGE SCALE GENOMIC DNA]</scope>
    <source>
        <strain evidence="3">DSM 16493 / NCIMB 14021 / DFL 12</strain>
    </source>
</reference>
<dbReference type="OrthoDB" id="1121111at2"/>
<dbReference type="SUPFAM" id="SSF57716">
    <property type="entry name" value="Glucocorticoid receptor-like (DNA-binding domain)"/>
    <property type="match status" value="1"/>
</dbReference>
<dbReference type="RefSeq" id="WP_012178083.1">
    <property type="nucleotide sequence ID" value="NC_009952.1"/>
</dbReference>
<dbReference type="eggNOG" id="COG1734">
    <property type="taxonomic scope" value="Bacteria"/>
</dbReference>
<evidence type="ECO:0000313" key="2">
    <source>
        <dbReference type="EMBL" id="ABV93153.1"/>
    </source>
</evidence>
<sequence>MDLLERQTELRAERRALIETLRRGRPGAVTRPGRRAEAGSPELRQLRRLELALKRIETGAYGLCMACGGEISPGRLHACPATALCASCKGEG</sequence>
<dbReference type="Proteomes" id="UP000006833">
    <property type="component" value="Chromosome"/>
</dbReference>
<name>A8LJD1_DINSH</name>
<dbReference type="EMBL" id="CP000830">
    <property type="protein sequence ID" value="ABV93153.1"/>
    <property type="molecule type" value="Genomic_DNA"/>
</dbReference>
<evidence type="ECO:0000313" key="3">
    <source>
        <dbReference type="Proteomes" id="UP000006833"/>
    </source>
</evidence>
<dbReference type="PROSITE" id="PS51128">
    <property type="entry name" value="ZF_DKSA_2"/>
    <property type="match status" value="1"/>
</dbReference>